<proteinExistence type="predicted"/>
<keyword evidence="2" id="KW-1185">Reference proteome</keyword>
<dbReference type="EMBL" id="KN839147">
    <property type="protein sequence ID" value="KIJ90589.1"/>
    <property type="molecule type" value="Genomic_DNA"/>
</dbReference>
<reference evidence="1 2" key="1">
    <citation type="submission" date="2014-04" db="EMBL/GenBank/DDBJ databases">
        <authorList>
            <consortium name="DOE Joint Genome Institute"/>
            <person name="Kuo A."/>
            <person name="Kohler A."/>
            <person name="Nagy L.G."/>
            <person name="Floudas D."/>
            <person name="Copeland A."/>
            <person name="Barry K.W."/>
            <person name="Cichocki N."/>
            <person name="Veneault-Fourrey C."/>
            <person name="LaButti K."/>
            <person name="Lindquist E.A."/>
            <person name="Lipzen A."/>
            <person name="Lundell T."/>
            <person name="Morin E."/>
            <person name="Murat C."/>
            <person name="Sun H."/>
            <person name="Tunlid A."/>
            <person name="Henrissat B."/>
            <person name="Grigoriev I.V."/>
            <person name="Hibbett D.S."/>
            <person name="Martin F."/>
            <person name="Nordberg H.P."/>
            <person name="Cantor M.N."/>
            <person name="Hua S.X."/>
        </authorList>
    </citation>
    <scope>NUCLEOTIDE SEQUENCE [LARGE SCALE GENOMIC DNA]</scope>
    <source>
        <strain evidence="1 2">LaAM-08-1</strain>
    </source>
</reference>
<gene>
    <name evidence="1" type="ORF">K443DRAFT_116383</name>
</gene>
<protein>
    <submittedName>
        <fullName evidence="1">Uncharacterized protein</fullName>
    </submittedName>
</protein>
<evidence type="ECO:0000313" key="1">
    <source>
        <dbReference type="EMBL" id="KIJ90589.1"/>
    </source>
</evidence>
<accession>A0A0C9WH52</accession>
<evidence type="ECO:0000313" key="2">
    <source>
        <dbReference type="Proteomes" id="UP000054477"/>
    </source>
</evidence>
<dbReference type="AlphaFoldDB" id="A0A0C9WH52"/>
<organism evidence="1 2">
    <name type="scientific">Laccaria amethystina LaAM-08-1</name>
    <dbReference type="NCBI Taxonomy" id="1095629"/>
    <lineage>
        <taxon>Eukaryota</taxon>
        <taxon>Fungi</taxon>
        <taxon>Dikarya</taxon>
        <taxon>Basidiomycota</taxon>
        <taxon>Agaricomycotina</taxon>
        <taxon>Agaricomycetes</taxon>
        <taxon>Agaricomycetidae</taxon>
        <taxon>Agaricales</taxon>
        <taxon>Agaricineae</taxon>
        <taxon>Hydnangiaceae</taxon>
        <taxon>Laccaria</taxon>
    </lineage>
</organism>
<dbReference type="Proteomes" id="UP000054477">
    <property type="component" value="Unassembled WGS sequence"/>
</dbReference>
<dbReference type="HOGENOM" id="CLU_2694518_0_0_1"/>
<dbReference type="OrthoDB" id="3107642at2759"/>
<name>A0A0C9WH52_9AGAR</name>
<reference evidence="2" key="2">
    <citation type="submission" date="2015-01" db="EMBL/GenBank/DDBJ databases">
        <title>Evolutionary Origins and Diversification of the Mycorrhizal Mutualists.</title>
        <authorList>
            <consortium name="DOE Joint Genome Institute"/>
            <consortium name="Mycorrhizal Genomics Consortium"/>
            <person name="Kohler A."/>
            <person name="Kuo A."/>
            <person name="Nagy L.G."/>
            <person name="Floudas D."/>
            <person name="Copeland A."/>
            <person name="Barry K.W."/>
            <person name="Cichocki N."/>
            <person name="Veneault-Fourrey C."/>
            <person name="LaButti K."/>
            <person name="Lindquist E.A."/>
            <person name="Lipzen A."/>
            <person name="Lundell T."/>
            <person name="Morin E."/>
            <person name="Murat C."/>
            <person name="Riley R."/>
            <person name="Ohm R."/>
            <person name="Sun H."/>
            <person name="Tunlid A."/>
            <person name="Henrissat B."/>
            <person name="Grigoriev I.V."/>
            <person name="Hibbett D.S."/>
            <person name="Martin F."/>
        </authorList>
    </citation>
    <scope>NUCLEOTIDE SEQUENCE [LARGE SCALE GENOMIC DNA]</scope>
    <source>
        <strain evidence="2">LaAM-08-1</strain>
    </source>
</reference>
<sequence length="78" mass="8819">MREDKKGQRPNGGDPQSCHEANTCVGLFLYTCKHLQALFFSKMELLRGYSAGRVQVPIYFLRRVGRAYVGLPDGENVK</sequence>